<dbReference type="EMBL" id="LANR01000001">
    <property type="protein sequence ID" value="KJV62058.1"/>
    <property type="molecule type" value="Genomic_DNA"/>
</dbReference>
<sequence length="45" mass="4765">MLSFVNINSASGNLVLLTTIAKIVNTVGLLSISHFGQLPFSYGII</sequence>
<gene>
    <name evidence="1" type="ORF">APHACPA_1078</name>
</gene>
<organism evidence="1 2">
    <name type="scientific">Rickettsia amblyommatis str. Ac/Pa</name>
    <dbReference type="NCBI Taxonomy" id="1359164"/>
    <lineage>
        <taxon>Bacteria</taxon>
        <taxon>Pseudomonadati</taxon>
        <taxon>Pseudomonadota</taxon>
        <taxon>Alphaproteobacteria</taxon>
        <taxon>Rickettsiales</taxon>
        <taxon>Rickettsiaceae</taxon>
        <taxon>Rickettsieae</taxon>
        <taxon>Rickettsia</taxon>
        <taxon>spotted fever group</taxon>
    </lineage>
</organism>
<evidence type="ECO:0000313" key="2">
    <source>
        <dbReference type="Proteomes" id="UP000033556"/>
    </source>
</evidence>
<keyword evidence="2" id="KW-1185">Reference proteome</keyword>
<name>A0A0F3N250_RICAM</name>
<evidence type="ECO:0000313" key="1">
    <source>
        <dbReference type="EMBL" id="KJV62058.1"/>
    </source>
</evidence>
<accession>A0A0F3N250</accession>
<dbReference type="Proteomes" id="UP000033556">
    <property type="component" value="Unassembled WGS sequence"/>
</dbReference>
<comment type="caution">
    <text evidence="1">The sequence shown here is derived from an EMBL/GenBank/DDBJ whole genome shotgun (WGS) entry which is preliminary data.</text>
</comment>
<proteinExistence type="predicted"/>
<reference evidence="1 2" key="1">
    <citation type="submission" date="2015-01" db="EMBL/GenBank/DDBJ databases">
        <title>Genome Sequencing of Rickettsiales.</title>
        <authorList>
            <person name="Daugherty S.C."/>
            <person name="Su Q."/>
            <person name="Abolude K."/>
            <person name="Beier-Sexton M."/>
            <person name="Carlyon J.A."/>
            <person name="Carter R."/>
            <person name="Day N.P."/>
            <person name="Dumler S.J."/>
            <person name="Dyachenko V."/>
            <person name="Godinez A."/>
            <person name="Kurtti T.J."/>
            <person name="Lichay M."/>
            <person name="Mullins K.E."/>
            <person name="Ott S."/>
            <person name="Pappas-Brown V."/>
            <person name="Paris D.H."/>
            <person name="Patel P."/>
            <person name="Richards A.L."/>
            <person name="Sadzewicz L."/>
            <person name="Sears K."/>
            <person name="Seidman D."/>
            <person name="Sengamalay N."/>
            <person name="Stenos J."/>
            <person name="Tallon L.J."/>
            <person name="Vincent G."/>
            <person name="Fraser C.M."/>
            <person name="Munderloh U."/>
            <person name="Dunning-Hotopp J.C."/>
        </authorList>
    </citation>
    <scope>NUCLEOTIDE SEQUENCE [LARGE SCALE GENOMIC DNA]</scope>
    <source>
        <strain evidence="1 2">Ac/Pa</strain>
    </source>
</reference>
<dbReference type="AlphaFoldDB" id="A0A0F3N250"/>
<protein>
    <submittedName>
        <fullName evidence="1">Putative rND efflux transporter-like protein</fullName>
    </submittedName>
</protein>